<proteinExistence type="predicted"/>
<dbReference type="InParanoid" id="A0A059AR08"/>
<organism evidence="2">
    <name type="scientific">Eucalyptus grandis</name>
    <name type="common">Flooded gum</name>
    <dbReference type="NCBI Taxonomy" id="71139"/>
    <lineage>
        <taxon>Eukaryota</taxon>
        <taxon>Viridiplantae</taxon>
        <taxon>Streptophyta</taxon>
        <taxon>Embryophyta</taxon>
        <taxon>Tracheophyta</taxon>
        <taxon>Spermatophyta</taxon>
        <taxon>Magnoliopsida</taxon>
        <taxon>eudicotyledons</taxon>
        <taxon>Gunneridae</taxon>
        <taxon>Pentapetalae</taxon>
        <taxon>rosids</taxon>
        <taxon>malvids</taxon>
        <taxon>Myrtales</taxon>
        <taxon>Myrtaceae</taxon>
        <taxon>Myrtoideae</taxon>
        <taxon>Eucalypteae</taxon>
        <taxon>Eucalyptus</taxon>
    </lineage>
</organism>
<accession>A0A059AR08</accession>
<dbReference type="InterPro" id="IPR044603">
    <property type="entry name" value="SAG101-like"/>
</dbReference>
<protein>
    <recommendedName>
        <fullName evidence="1">EDS1 EP domain-containing protein</fullName>
    </recommendedName>
</protein>
<evidence type="ECO:0000313" key="2">
    <source>
        <dbReference type="EMBL" id="KCW56116.1"/>
    </source>
</evidence>
<dbReference type="PANTHER" id="PTHR46898">
    <property type="entry name" value="SENESCENCE-ASSOCIATED CARBOXYLESTERASE 101"/>
    <property type="match status" value="1"/>
</dbReference>
<name>A0A059AR08_EUCGR</name>
<sequence>MKVYLAHFEWYKNKCKDDGRGPGYYGNSFKNKMFKHDHEVVKFKSELEMYWKAVVEEAEKRPQLAGAMLRICWLFTGTNYQWMVEPPSTINGVTEVTYLRGDQSTSSY</sequence>
<dbReference type="Pfam" id="PF18117">
    <property type="entry name" value="EDS1_EP"/>
    <property type="match status" value="1"/>
</dbReference>
<dbReference type="AlphaFoldDB" id="A0A059AR08"/>
<evidence type="ECO:0000259" key="1">
    <source>
        <dbReference type="Pfam" id="PF18117"/>
    </source>
</evidence>
<dbReference type="Gramene" id="KCW56116">
    <property type="protein sequence ID" value="KCW56116"/>
    <property type="gene ID" value="EUGRSUZ_I01871"/>
</dbReference>
<gene>
    <name evidence="2" type="ORF">EUGRSUZ_I01871</name>
</gene>
<dbReference type="InterPro" id="IPR041266">
    <property type="entry name" value="EDS1_EP"/>
</dbReference>
<feature type="domain" description="EDS1 EP" evidence="1">
    <location>
        <begin position="6"/>
        <end position="86"/>
    </location>
</feature>
<dbReference type="GO" id="GO:0006952">
    <property type="term" value="P:defense response"/>
    <property type="evidence" value="ECO:0007669"/>
    <property type="project" value="InterPro"/>
</dbReference>
<dbReference type="PANTHER" id="PTHR46898:SF3">
    <property type="entry name" value="FUNGAL LIPASE-LIKE DOMAIN-CONTAINING PROTEIN"/>
    <property type="match status" value="1"/>
</dbReference>
<dbReference type="GO" id="GO:0052689">
    <property type="term" value="F:carboxylic ester hydrolase activity"/>
    <property type="evidence" value="ECO:0007669"/>
    <property type="project" value="InterPro"/>
</dbReference>
<reference evidence="2" key="1">
    <citation type="submission" date="2013-07" db="EMBL/GenBank/DDBJ databases">
        <title>The genome of Eucalyptus grandis.</title>
        <authorList>
            <person name="Schmutz J."/>
            <person name="Hayes R."/>
            <person name="Myburg A."/>
            <person name="Tuskan G."/>
            <person name="Grattapaglia D."/>
            <person name="Rokhsar D.S."/>
        </authorList>
    </citation>
    <scope>NUCLEOTIDE SEQUENCE</scope>
    <source>
        <tissue evidence="2">Leaf extractions</tissue>
    </source>
</reference>
<dbReference type="EMBL" id="KK198761">
    <property type="protein sequence ID" value="KCW56116.1"/>
    <property type="molecule type" value="Genomic_DNA"/>
</dbReference>